<keyword evidence="1" id="KW-0472">Membrane</keyword>
<feature type="transmembrane region" description="Helical" evidence="1">
    <location>
        <begin position="255"/>
        <end position="275"/>
    </location>
</feature>
<dbReference type="EMBL" id="SKFH01000030">
    <property type="protein sequence ID" value="TCZ68078.1"/>
    <property type="molecule type" value="Genomic_DNA"/>
</dbReference>
<dbReference type="Pfam" id="PF11750">
    <property type="entry name" value="DUF3307"/>
    <property type="match status" value="1"/>
</dbReference>
<dbReference type="OrthoDB" id="8536716at2"/>
<accession>A0A4R4DVY2</accession>
<keyword evidence="1" id="KW-1133">Transmembrane helix</keyword>
<keyword evidence="1" id="KW-0812">Transmembrane</keyword>
<feature type="transmembrane region" description="Helical" evidence="1">
    <location>
        <begin position="68"/>
        <end position="90"/>
    </location>
</feature>
<feature type="transmembrane region" description="Helical" evidence="1">
    <location>
        <begin position="152"/>
        <end position="172"/>
    </location>
</feature>
<evidence type="ECO:0000313" key="3">
    <source>
        <dbReference type="Proteomes" id="UP000295164"/>
    </source>
</evidence>
<organism evidence="2 3">
    <name type="scientific">Flaviaesturariibacter aridisoli</name>
    <dbReference type="NCBI Taxonomy" id="2545761"/>
    <lineage>
        <taxon>Bacteria</taxon>
        <taxon>Pseudomonadati</taxon>
        <taxon>Bacteroidota</taxon>
        <taxon>Chitinophagia</taxon>
        <taxon>Chitinophagales</taxon>
        <taxon>Chitinophagaceae</taxon>
        <taxon>Flaviaestuariibacter</taxon>
    </lineage>
</organism>
<dbReference type="Proteomes" id="UP000295164">
    <property type="component" value="Unassembled WGS sequence"/>
</dbReference>
<dbReference type="AlphaFoldDB" id="A0A4R4DVY2"/>
<name>A0A4R4DVY2_9BACT</name>
<dbReference type="InterPro" id="IPR021737">
    <property type="entry name" value="Phage_phiKZ_Orf197"/>
</dbReference>
<comment type="caution">
    <text evidence="2">The sequence shown here is derived from an EMBL/GenBank/DDBJ whole genome shotgun (WGS) entry which is preliminary data.</text>
</comment>
<feature type="transmembrane region" description="Helical" evidence="1">
    <location>
        <begin position="111"/>
        <end position="132"/>
    </location>
</feature>
<evidence type="ECO:0000313" key="2">
    <source>
        <dbReference type="EMBL" id="TCZ68078.1"/>
    </source>
</evidence>
<keyword evidence="3" id="KW-1185">Reference proteome</keyword>
<sequence>MRNRPAGRRSNTCFPNTRRSALRSKTDRMELTWLCKLLLAHLLTDFLLQPKSWIAARSRMHFRAPQLYAHGLVTAAVAGLLIGFNPWWVAPVILLSHTAIDGIKSYLPEKIGYFLADQLAHLLVLVGCWFAVWNYKGSLLPDWDRILSTRNVVLLTAFVFVTKPLGIFIGLFTAKWRARLTMEVVPAKNTEDPFGAKAVSDDSLATAGSWIGMAERVIILILVLKGQYEAFGLLLAAKSIIRFSDSQRTEAKTEYLLIGTLSSVLLALGTGLLTLKALQLLG</sequence>
<reference evidence="2 3" key="1">
    <citation type="submission" date="2019-03" db="EMBL/GenBank/DDBJ databases">
        <authorList>
            <person name="Kim M.K.M."/>
        </authorList>
    </citation>
    <scope>NUCLEOTIDE SEQUENCE [LARGE SCALE GENOMIC DNA]</scope>
    <source>
        <strain evidence="2 3">17J68-15</strain>
    </source>
</reference>
<proteinExistence type="predicted"/>
<evidence type="ECO:0000256" key="1">
    <source>
        <dbReference type="SAM" id="Phobius"/>
    </source>
</evidence>
<feature type="transmembrane region" description="Helical" evidence="1">
    <location>
        <begin position="217"/>
        <end position="235"/>
    </location>
</feature>
<gene>
    <name evidence="2" type="ORF">E0486_14725</name>
</gene>
<protein>
    <submittedName>
        <fullName evidence="2">DUF3307 domain-containing protein</fullName>
    </submittedName>
</protein>